<comment type="caution">
    <text evidence="1">The sequence shown here is derived from an EMBL/GenBank/DDBJ whole genome shotgun (WGS) entry which is preliminary data.</text>
</comment>
<dbReference type="EMBL" id="NMUH01003026">
    <property type="protein sequence ID" value="MQM03399.1"/>
    <property type="molecule type" value="Genomic_DNA"/>
</dbReference>
<keyword evidence="2" id="KW-1185">Reference proteome</keyword>
<organism evidence="1 2">
    <name type="scientific">Colocasia esculenta</name>
    <name type="common">Wild taro</name>
    <name type="synonym">Arum esculentum</name>
    <dbReference type="NCBI Taxonomy" id="4460"/>
    <lineage>
        <taxon>Eukaryota</taxon>
        <taxon>Viridiplantae</taxon>
        <taxon>Streptophyta</taxon>
        <taxon>Embryophyta</taxon>
        <taxon>Tracheophyta</taxon>
        <taxon>Spermatophyta</taxon>
        <taxon>Magnoliopsida</taxon>
        <taxon>Liliopsida</taxon>
        <taxon>Araceae</taxon>
        <taxon>Aroideae</taxon>
        <taxon>Colocasieae</taxon>
        <taxon>Colocasia</taxon>
    </lineage>
</organism>
<protein>
    <submittedName>
        <fullName evidence="1">Uncharacterized protein</fullName>
    </submittedName>
</protein>
<accession>A0A843W2E2</accession>
<dbReference type="AlphaFoldDB" id="A0A843W2E2"/>
<gene>
    <name evidence="1" type="ORF">Taro_036176</name>
</gene>
<reference evidence="1" key="1">
    <citation type="submission" date="2017-07" db="EMBL/GenBank/DDBJ databases">
        <title>Taro Niue Genome Assembly and Annotation.</title>
        <authorList>
            <person name="Atibalentja N."/>
            <person name="Keating K."/>
            <person name="Fields C.J."/>
        </authorList>
    </citation>
    <scope>NUCLEOTIDE SEQUENCE</scope>
    <source>
        <strain evidence="1">Niue_2</strain>
        <tissue evidence="1">Leaf</tissue>
    </source>
</reference>
<evidence type="ECO:0000313" key="1">
    <source>
        <dbReference type="EMBL" id="MQM03399.1"/>
    </source>
</evidence>
<proteinExistence type="predicted"/>
<sequence>MTKSSPLRPSSESIPSIVGGLMTAGVVGLTCSACEANVTCVQCERAFQGLIGPIVWACSTPVSSACHRDRKECRILNATEVAVTFW</sequence>
<evidence type="ECO:0000313" key="2">
    <source>
        <dbReference type="Proteomes" id="UP000652761"/>
    </source>
</evidence>
<name>A0A843W2E2_COLES</name>
<dbReference type="Proteomes" id="UP000652761">
    <property type="component" value="Unassembled WGS sequence"/>
</dbReference>